<dbReference type="InterPro" id="IPR029058">
    <property type="entry name" value="AB_hydrolase_fold"/>
</dbReference>
<comment type="caution">
    <text evidence="2">The sequence shown here is derived from an EMBL/GenBank/DDBJ whole genome shotgun (WGS) entry which is preliminary data.</text>
</comment>
<dbReference type="RefSeq" id="WP_184833512.1">
    <property type="nucleotide sequence ID" value="NZ_JACHMN010000002.1"/>
</dbReference>
<dbReference type="Gene3D" id="3.40.50.1820">
    <property type="entry name" value="alpha/beta hydrolase"/>
    <property type="match status" value="1"/>
</dbReference>
<evidence type="ECO:0000313" key="3">
    <source>
        <dbReference type="Proteomes" id="UP000587527"/>
    </source>
</evidence>
<dbReference type="EMBL" id="JACHMN010000002">
    <property type="protein sequence ID" value="MBB5867961.1"/>
    <property type="molecule type" value="Genomic_DNA"/>
</dbReference>
<dbReference type="InterPro" id="IPR002925">
    <property type="entry name" value="Dienelactn_hydro"/>
</dbReference>
<keyword evidence="3" id="KW-1185">Reference proteome</keyword>
<dbReference type="Proteomes" id="UP000587527">
    <property type="component" value="Unassembled WGS sequence"/>
</dbReference>
<evidence type="ECO:0000259" key="1">
    <source>
        <dbReference type="Pfam" id="PF01738"/>
    </source>
</evidence>
<organism evidence="2 3">
    <name type="scientific">Allocatelliglobosispora scoriae</name>
    <dbReference type="NCBI Taxonomy" id="643052"/>
    <lineage>
        <taxon>Bacteria</taxon>
        <taxon>Bacillati</taxon>
        <taxon>Actinomycetota</taxon>
        <taxon>Actinomycetes</taxon>
        <taxon>Micromonosporales</taxon>
        <taxon>Micromonosporaceae</taxon>
        <taxon>Allocatelliglobosispora</taxon>
    </lineage>
</organism>
<dbReference type="AlphaFoldDB" id="A0A841BM73"/>
<feature type="domain" description="Dienelactone hydrolase" evidence="1">
    <location>
        <begin position="70"/>
        <end position="190"/>
    </location>
</feature>
<evidence type="ECO:0000313" key="2">
    <source>
        <dbReference type="EMBL" id="MBB5867961.1"/>
    </source>
</evidence>
<sequence>MADVLLFHHAQGQTPGFLAFADELRAAGHTVHTPDLFDGRTFDSVEEGVAHAREIGFGKLLELGTRSADGLPPELVYAGFSLGAMPAQSLAQTRPGARGALLLHSCIPLGEFGPAWPDGVPVQIHGMDADPWFTEEDGDLDAARSLVASTDQAELFLYPGDQHLFADSSLAAYDRDAAALLTRRVLDFLADR</sequence>
<gene>
    <name evidence="2" type="ORF">F4553_001340</name>
</gene>
<reference evidence="2 3" key="1">
    <citation type="submission" date="2020-08" db="EMBL/GenBank/DDBJ databases">
        <title>Sequencing the genomes of 1000 actinobacteria strains.</title>
        <authorList>
            <person name="Klenk H.-P."/>
        </authorList>
    </citation>
    <scope>NUCLEOTIDE SEQUENCE [LARGE SCALE GENOMIC DNA]</scope>
    <source>
        <strain evidence="2 3">DSM 45362</strain>
    </source>
</reference>
<keyword evidence="2" id="KW-0378">Hydrolase</keyword>
<dbReference type="SUPFAM" id="SSF53474">
    <property type="entry name" value="alpha/beta-Hydrolases"/>
    <property type="match status" value="1"/>
</dbReference>
<proteinExistence type="predicted"/>
<accession>A0A841BM73</accession>
<dbReference type="Pfam" id="PF01738">
    <property type="entry name" value="DLH"/>
    <property type="match status" value="1"/>
</dbReference>
<dbReference type="GO" id="GO:0016787">
    <property type="term" value="F:hydrolase activity"/>
    <property type="evidence" value="ECO:0007669"/>
    <property type="project" value="UniProtKB-KW"/>
</dbReference>
<protein>
    <submittedName>
        <fullName evidence="2">Dienelactone hydrolase</fullName>
    </submittedName>
</protein>
<name>A0A841BM73_9ACTN</name>